<dbReference type="Pfam" id="PF01419">
    <property type="entry name" value="Jacalin"/>
    <property type="match status" value="2"/>
</dbReference>
<name>A0A8H7HMA2_9AGAM</name>
<proteinExistence type="predicted"/>
<feature type="non-terminal residue" evidence="4">
    <location>
        <position position="1"/>
    </location>
</feature>
<dbReference type="OrthoDB" id="3225383at2759"/>
<dbReference type="PANTHER" id="PTHR33589:SF3">
    <property type="entry name" value="ZYMOGEN GRANULE MEMBRANE PROTEIN 16-LIKE"/>
    <property type="match status" value="1"/>
</dbReference>
<comment type="caution">
    <text evidence="4">The sequence shown here is derived from an EMBL/GenBank/DDBJ whole genome shotgun (WGS) entry which is preliminary data.</text>
</comment>
<dbReference type="SMART" id="SM00915">
    <property type="entry name" value="Jacalin"/>
    <property type="match status" value="2"/>
</dbReference>
<accession>A0A8H7HMA2</accession>
<dbReference type="GO" id="GO:0030246">
    <property type="term" value="F:carbohydrate binding"/>
    <property type="evidence" value="ECO:0007669"/>
    <property type="project" value="UniProtKB-KW"/>
</dbReference>
<evidence type="ECO:0000256" key="2">
    <source>
        <dbReference type="ARBA" id="ARBA00022734"/>
    </source>
</evidence>
<reference evidence="4" key="1">
    <citation type="submission" date="2020-09" db="EMBL/GenBank/DDBJ databases">
        <title>Comparative genome analyses of four rice-infecting Rhizoctonia solani isolates reveal extensive enrichment of homogalacturonan modification genes.</title>
        <authorList>
            <person name="Lee D.-Y."/>
            <person name="Jeon J."/>
            <person name="Kim K.-T."/>
            <person name="Cheong K."/>
            <person name="Song H."/>
            <person name="Choi G."/>
            <person name="Ko J."/>
            <person name="Opiyo S.O."/>
            <person name="Zuo S."/>
            <person name="Madhav S."/>
            <person name="Lee Y.-H."/>
            <person name="Wang G.-L."/>
        </authorList>
    </citation>
    <scope>NUCLEOTIDE SEQUENCE</scope>
    <source>
        <strain evidence="4">AG1-IA WGL</strain>
    </source>
</reference>
<evidence type="ECO:0000313" key="5">
    <source>
        <dbReference type="Proteomes" id="UP000602905"/>
    </source>
</evidence>
<dbReference type="SUPFAM" id="SSF51101">
    <property type="entry name" value="Mannose-binding lectins"/>
    <property type="match status" value="2"/>
</dbReference>
<sequence>MSDMPGYQLLEQSDFFRGITFSEPNGPYKSSRQVARIRAGTVFSIQPCQHNSTEEFYPVNEVDARYIHMGWPAPSELPARPWGVIYQEPKANPGNWVSRRMVVHRWTVSLRAQDLEPAKEFVTDVENALKASGSTGQMEALRSVFAAWGEMVPTVAVGGASLATTGVLGSKQTLAGDAATFRPPDRGPDVMQAIDRSLDITGNFERRFESRIQGGRPEIFSKSGFNNWLTDLVKNVESSSCWRVVKVNQGIPVTDLLSKVLRQKINRLFSYGSVITRSIAAGGNLPLGFDCTSGRVKDIKQINVWYNADGMKDISVTYVDGAEAGPYGFGKAPANKPTDSFVLAPGEFITHVFVWNYNAWIKTIQFVKNTYEVSHRYGDLTDTGTPMAWNEGGCALAGFAGSYDVNWLTQLQAVWRHDIKAEDNRNIELQIVSGGTGTIFNDFRYLGDPSTSRISRFCFRNTAQPVAGFQVTYSSKLGGVEVHQETPVRGTEAGNRDAWTLAEDEHITQVKSKRVHNVVYQLEFTTNKGNTKKFGQDAGTLVTYDPPQKDMVLYFFLGNSGAYIQSLILAWGTPPV</sequence>
<organism evidence="4 5">
    <name type="scientific">Rhizoctonia solani</name>
    <dbReference type="NCBI Taxonomy" id="456999"/>
    <lineage>
        <taxon>Eukaryota</taxon>
        <taxon>Fungi</taxon>
        <taxon>Dikarya</taxon>
        <taxon>Basidiomycota</taxon>
        <taxon>Agaricomycotina</taxon>
        <taxon>Agaricomycetes</taxon>
        <taxon>Cantharellales</taxon>
        <taxon>Ceratobasidiaceae</taxon>
        <taxon>Rhizoctonia</taxon>
    </lineage>
</organism>
<dbReference type="PANTHER" id="PTHR33589">
    <property type="entry name" value="OS11G0524900 PROTEIN"/>
    <property type="match status" value="1"/>
</dbReference>
<evidence type="ECO:0000313" key="4">
    <source>
        <dbReference type="EMBL" id="KAF8700492.1"/>
    </source>
</evidence>
<dbReference type="Proteomes" id="UP000602905">
    <property type="component" value="Unassembled WGS sequence"/>
</dbReference>
<dbReference type="AlphaFoldDB" id="A0A8H7HMA2"/>
<dbReference type="PROSITE" id="PS51752">
    <property type="entry name" value="JACALIN_LECTIN"/>
    <property type="match status" value="2"/>
</dbReference>
<dbReference type="InterPro" id="IPR052321">
    <property type="entry name" value="PolyBind_ProtTraffic"/>
</dbReference>
<feature type="domain" description="Jacalin-type lectin" evidence="3">
    <location>
        <begin position="275"/>
        <end position="417"/>
    </location>
</feature>
<dbReference type="EMBL" id="JACYCD010000225">
    <property type="protein sequence ID" value="KAF8700492.1"/>
    <property type="molecule type" value="Genomic_DNA"/>
</dbReference>
<keyword evidence="2" id="KW-0430">Lectin</keyword>
<evidence type="ECO:0000259" key="3">
    <source>
        <dbReference type="PROSITE" id="PS51752"/>
    </source>
</evidence>
<dbReference type="InterPro" id="IPR001229">
    <property type="entry name" value="Jacalin-like_lectin_dom"/>
</dbReference>
<gene>
    <name evidence="4" type="ORF">RHS03_06672</name>
</gene>
<keyword evidence="1" id="KW-0732">Signal</keyword>
<dbReference type="Gene3D" id="2.100.10.30">
    <property type="entry name" value="Jacalin-like lectin domain"/>
    <property type="match status" value="2"/>
</dbReference>
<feature type="domain" description="Jacalin-type lectin" evidence="3">
    <location>
        <begin position="426"/>
        <end position="573"/>
    </location>
</feature>
<dbReference type="InterPro" id="IPR036404">
    <property type="entry name" value="Jacalin-like_lectin_dom_sf"/>
</dbReference>
<protein>
    <recommendedName>
        <fullName evidence="3">Jacalin-type lectin domain-containing protein</fullName>
    </recommendedName>
</protein>
<evidence type="ECO:0000256" key="1">
    <source>
        <dbReference type="ARBA" id="ARBA00022729"/>
    </source>
</evidence>